<dbReference type="InterPro" id="IPR006311">
    <property type="entry name" value="TAT_signal"/>
</dbReference>
<proteinExistence type="predicted"/>
<keyword evidence="1" id="KW-0732">Signal</keyword>
<dbReference type="PROSITE" id="PS51318">
    <property type="entry name" value="TAT"/>
    <property type="match status" value="1"/>
</dbReference>
<feature type="signal peptide" evidence="1">
    <location>
        <begin position="1"/>
        <end position="31"/>
    </location>
</feature>
<organism evidence="2 3">
    <name type="scientific">Pedococcus aerophilus</name>
    <dbReference type="NCBI Taxonomy" id="436356"/>
    <lineage>
        <taxon>Bacteria</taxon>
        <taxon>Bacillati</taxon>
        <taxon>Actinomycetota</taxon>
        <taxon>Actinomycetes</taxon>
        <taxon>Micrococcales</taxon>
        <taxon>Intrasporangiaceae</taxon>
        <taxon>Pedococcus</taxon>
    </lineage>
</organism>
<evidence type="ECO:0000313" key="2">
    <source>
        <dbReference type="EMBL" id="GAA2734945.1"/>
    </source>
</evidence>
<dbReference type="SUPFAM" id="SSF47090">
    <property type="entry name" value="PGBD-like"/>
    <property type="match status" value="1"/>
</dbReference>
<dbReference type="Proteomes" id="UP001501326">
    <property type="component" value="Unassembled WGS sequence"/>
</dbReference>
<sequence>MEINRRTVLVGGTAALVTAGSGTLAMTSANAATTVNMEAVLLAAQWDPRKSSSGLTPGAKDSVLAVERALVAKGLLRRSLVDGHFGTSTISAYAAWQRRLGYSGLDASGLPGPTSLARLGSGRFSVTRKVSSGSRVTYDGVRVNERTRAMLREAERILAPRLTYTQGSYNPGGVSASAGTHDGGGTVDISVRNLSTSQRTQVVRVLRQVGFAAWLRNPSQGDWPFHIHAVAVSDPDLSSGAQHQVGDYYQGLNGLASRGRDDGPRVTKVTWEQYKRAH</sequence>
<accession>A0ABP6H537</accession>
<dbReference type="EMBL" id="BAAARN010000001">
    <property type="protein sequence ID" value="GAA2734945.1"/>
    <property type="molecule type" value="Genomic_DNA"/>
</dbReference>
<keyword evidence="3" id="KW-1185">Reference proteome</keyword>
<protein>
    <submittedName>
        <fullName evidence="2">Peptidoglycan-binding protein</fullName>
    </submittedName>
</protein>
<name>A0ABP6H537_9MICO</name>
<gene>
    <name evidence="2" type="ORF">GCM10009867_16160</name>
</gene>
<evidence type="ECO:0000256" key="1">
    <source>
        <dbReference type="SAM" id="SignalP"/>
    </source>
</evidence>
<dbReference type="RefSeq" id="WP_344191967.1">
    <property type="nucleotide sequence ID" value="NZ_BAAARN010000001.1"/>
</dbReference>
<dbReference type="InterPro" id="IPR036366">
    <property type="entry name" value="PGBDSf"/>
</dbReference>
<comment type="caution">
    <text evidence="2">The sequence shown here is derived from an EMBL/GenBank/DDBJ whole genome shotgun (WGS) entry which is preliminary data.</text>
</comment>
<dbReference type="Gene3D" id="1.10.101.10">
    <property type="entry name" value="PGBD-like superfamily/PGBD"/>
    <property type="match status" value="1"/>
</dbReference>
<evidence type="ECO:0000313" key="3">
    <source>
        <dbReference type="Proteomes" id="UP001501326"/>
    </source>
</evidence>
<feature type="chain" id="PRO_5045234458" evidence="1">
    <location>
        <begin position="32"/>
        <end position="278"/>
    </location>
</feature>
<reference evidence="3" key="1">
    <citation type="journal article" date="2019" name="Int. J. Syst. Evol. Microbiol.">
        <title>The Global Catalogue of Microorganisms (GCM) 10K type strain sequencing project: providing services to taxonomists for standard genome sequencing and annotation.</title>
        <authorList>
            <consortium name="The Broad Institute Genomics Platform"/>
            <consortium name="The Broad Institute Genome Sequencing Center for Infectious Disease"/>
            <person name="Wu L."/>
            <person name="Ma J."/>
        </authorList>
    </citation>
    <scope>NUCLEOTIDE SEQUENCE [LARGE SCALE GENOMIC DNA]</scope>
    <source>
        <strain evidence="3">JCM 16378</strain>
    </source>
</reference>
<dbReference type="InterPro" id="IPR036365">
    <property type="entry name" value="PGBD-like_sf"/>
</dbReference>